<accession>A0A2I0V7F1</accession>
<protein>
    <submittedName>
        <fullName evidence="2">Uncharacterized protein</fullName>
    </submittedName>
</protein>
<reference evidence="2 3" key="1">
    <citation type="journal article" date="2016" name="Sci. Rep.">
        <title>The Dendrobium catenatum Lindl. genome sequence provides insights into polysaccharide synthase, floral development and adaptive evolution.</title>
        <authorList>
            <person name="Zhang G.Q."/>
            <person name="Xu Q."/>
            <person name="Bian C."/>
            <person name="Tsai W.C."/>
            <person name="Yeh C.M."/>
            <person name="Liu K.W."/>
            <person name="Yoshida K."/>
            <person name="Zhang L.S."/>
            <person name="Chang S.B."/>
            <person name="Chen F."/>
            <person name="Shi Y."/>
            <person name="Su Y.Y."/>
            <person name="Zhang Y.Q."/>
            <person name="Chen L.J."/>
            <person name="Yin Y."/>
            <person name="Lin M."/>
            <person name="Huang H."/>
            <person name="Deng H."/>
            <person name="Wang Z.W."/>
            <person name="Zhu S.L."/>
            <person name="Zhao X."/>
            <person name="Deng C."/>
            <person name="Niu S.C."/>
            <person name="Huang J."/>
            <person name="Wang M."/>
            <person name="Liu G.H."/>
            <person name="Yang H.J."/>
            <person name="Xiao X.J."/>
            <person name="Hsiao Y.Y."/>
            <person name="Wu W.L."/>
            <person name="Chen Y.Y."/>
            <person name="Mitsuda N."/>
            <person name="Ohme-Takagi M."/>
            <person name="Luo Y.B."/>
            <person name="Van de Peer Y."/>
            <person name="Liu Z.J."/>
        </authorList>
    </citation>
    <scope>NUCLEOTIDE SEQUENCE [LARGE SCALE GENOMIC DNA]</scope>
    <source>
        <tissue evidence="2">The whole plant</tissue>
    </source>
</reference>
<proteinExistence type="predicted"/>
<feature type="chain" id="PRO_5014154321" evidence="1">
    <location>
        <begin position="26"/>
        <end position="69"/>
    </location>
</feature>
<organism evidence="2 3">
    <name type="scientific">Dendrobium catenatum</name>
    <dbReference type="NCBI Taxonomy" id="906689"/>
    <lineage>
        <taxon>Eukaryota</taxon>
        <taxon>Viridiplantae</taxon>
        <taxon>Streptophyta</taxon>
        <taxon>Embryophyta</taxon>
        <taxon>Tracheophyta</taxon>
        <taxon>Spermatophyta</taxon>
        <taxon>Magnoliopsida</taxon>
        <taxon>Liliopsida</taxon>
        <taxon>Asparagales</taxon>
        <taxon>Orchidaceae</taxon>
        <taxon>Epidendroideae</taxon>
        <taxon>Malaxideae</taxon>
        <taxon>Dendrobiinae</taxon>
        <taxon>Dendrobium</taxon>
    </lineage>
</organism>
<keyword evidence="1" id="KW-0732">Signal</keyword>
<name>A0A2I0V7F1_9ASPA</name>
<dbReference type="Proteomes" id="UP000233837">
    <property type="component" value="Unassembled WGS sequence"/>
</dbReference>
<evidence type="ECO:0000313" key="2">
    <source>
        <dbReference type="EMBL" id="PKU59340.1"/>
    </source>
</evidence>
<gene>
    <name evidence="2" type="ORF">MA16_Dca028956</name>
</gene>
<evidence type="ECO:0000313" key="3">
    <source>
        <dbReference type="Proteomes" id="UP000233837"/>
    </source>
</evidence>
<dbReference type="EMBL" id="KZ505509">
    <property type="protein sequence ID" value="PKU59340.1"/>
    <property type="molecule type" value="Genomic_DNA"/>
</dbReference>
<sequence>MHILKTQRSAWKLGISVVRLSMTLSALNMAADAKVAELAKKLQETVKRGPYLTKKRIEAKPIGITAERF</sequence>
<reference evidence="2 3" key="2">
    <citation type="journal article" date="2017" name="Nature">
        <title>The Apostasia genome and the evolution of orchids.</title>
        <authorList>
            <person name="Zhang G.Q."/>
            <person name="Liu K.W."/>
            <person name="Li Z."/>
            <person name="Lohaus R."/>
            <person name="Hsiao Y.Y."/>
            <person name="Niu S.C."/>
            <person name="Wang J.Y."/>
            <person name="Lin Y.C."/>
            <person name="Xu Q."/>
            <person name="Chen L.J."/>
            <person name="Yoshida K."/>
            <person name="Fujiwara S."/>
            <person name="Wang Z.W."/>
            <person name="Zhang Y.Q."/>
            <person name="Mitsuda N."/>
            <person name="Wang M."/>
            <person name="Liu G.H."/>
            <person name="Pecoraro L."/>
            <person name="Huang H.X."/>
            <person name="Xiao X.J."/>
            <person name="Lin M."/>
            <person name="Wu X.Y."/>
            <person name="Wu W.L."/>
            <person name="Chen Y.Y."/>
            <person name="Chang S.B."/>
            <person name="Sakamoto S."/>
            <person name="Ohme-Takagi M."/>
            <person name="Yagi M."/>
            <person name="Zeng S.J."/>
            <person name="Shen C.Y."/>
            <person name="Yeh C.M."/>
            <person name="Luo Y.B."/>
            <person name="Tsai W.C."/>
            <person name="Van de Peer Y."/>
            <person name="Liu Z.J."/>
        </authorList>
    </citation>
    <scope>NUCLEOTIDE SEQUENCE [LARGE SCALE GENOMIC DNA]</scope>
    <source>
        <tissue evidence="2">The whole plant</tissue>
    </source>
</reference>
<dbReference type="AlphaFoldDB" id="A0A2I0V7F1"/>
<feature type="signal peptide" evidence="1">
    <location>
        <begin position="1"/>
        <end position="25"/>
    </location>
</feature>
<keyword evidence="3" id="KW-1185">Reference proteome</keyword>
<evidence type="ECO:0000256" key="1">
    <source>
        <dbReference type="SAM" id="SignalP"/>
    </source>
</evidence>